<keyword evidence="2" id="KW-1185">Reference proteome</keyword>
<accession>A0A484M655</accession>
<proteinExistence type="predicted"/>
<name>A0A484M655_9ASTE</name>
<sequence>MGKQPYSTAALQNLRKTANSQACFSPPPTSTLRVMTSLAMRLGRGLKLLSWQVSVPSELHLQPQAANFQRYNS</sequence>
<reference evidence="1 2" key="1">
    <citation type="submission" date="2018-04" db="EMBL/GenBank/DDBJ databases">
        <authorList>
            <person name="Vogel A."/>
        </authorList>
    </citation>
    <scope>NUCLEOTIDE SEQUENCE [LARGE SCALE GENOMIC DNA]</scope>
</reference>
<gene>
    <name evidence="1" type="ORF">CCAM_LOCUS26049</name>
</gene>
<evidence type="ECO:0000313" key="1">
    <source>
        <dbReference type="EMBL" id="VFQ84273.1"/>
    </source>
</evidence>
<dbReference type="Proteomes" id="UP000595140">
    <property type="component" value="Unassembled WGS sequence"/>
</dbReference>
<dbReference type="EMBL" id="OOIL02002698">
    <property type="protein sequence ID" value="VFQ84273.1"/>
    <property type="molecule type" value="Genomic_DNA"/>
</dbReference>
<dbReference type="AlphaFoldDB" id="A0A484M655"/>
<evidence type="ECO:0000313" key="2">
    <source>
        <dbReference type="Proteomes" id="UP000595140"/>
    </source>
</evidence>
<organism evidence="1 2">
    <name type="scientific">Cuscuta campestris</name>
    <dbReference type="NCBI Taxonomy" id="132261"/>
    <lineage>
        <taxon>Eukaryota</taxon>
        <taxon>Viridiplantae</taxon>
        <taxon>Streptophyta</taxon>
        <taxon>Embryophyta</taxon>
        <taxon>Tracheophyta</taxon>
        <taxon>Spermatophyta</taxon>
        <taxon>Magnoliopsida</taxon>
        <taxon>eudicotyledons</taxon>
        <taxon>Gunneridae</taxon>
        <taxon>Pentapetalae</taxon>
        <taxon>asterids</taxon>
        <taxon>lamiids</taxon>
        <taxon>Solanales</taxon>
        <taxon>Convolvulaceae</taxon>
        <taxon>Cuscuteae</taxon>
        <taxon>Cuscuta</taxon>
        <taxon>Cuscuta subgen. Grammica</taxon>
        <taxon>Cuscuta sect. Cleistogrammica</taxon>
    </lineage>
</organism>
<protein>
    <submittedName>
        <fullName evidence="1">Uncharacterized protein</fullName>
    </submittedName>
</protein>